<dbReference type="AlphaFoldDB" id="A0A4R3L8L7"/>
<reference evidence="2 3" key="1">
    <citation type="submission" date="2019-03" db="EMBL/GenBank/DDBJ databases">
        <title>Genomic Encyclopedia of Type Strains, Phase IV (KMG-IV): sequencing the most valuable type-strain genomes for metagenomic binning, comparative biology and taxonomic classification.</title>
        <authorList>
            <person name="Goeker M."/>
        </authorList>
    </citation>
    <scope>NUCLEOTIDE SEQUENCE [LARGE SCALE GENOMIC DNA]</scope>
    <source>
        <strain evidence="2 3">DSM 21944</strain>
    </source>
</reference>
<dbReference type="EMBL" id="SMAF01000017">
    <property type="protein sequence ID" value="TCS96009.1"/>
    <property type="molecule type" value="Genomic_DNA"/>
</dbReference>
<dbReference type="Proteomes" id="UP000294599">
    <property type="component" value="Unassembled WGS sequence"/>
</dbReference>
<accession>A0A4R3L8L7</accession>
<organism evidence="2 3">
    <name type="scientific">Pseudofulvimonas gallinarii</name>
    <dbReference type="NCBI Taxonomy" id="634155"/>
    <lineage>
        <taxon>Bacteria</taxon>
        <taxon>Pseudomonadati</taxon>
        <taxon>Pseudomonadota</taxon>
        <taxon>Gammaproteobacteria</taxon>
        <taxon>Lysobacterales</taxon>
        <taxon>Rhodanobacteraceae</taxon>
        <taxon>Pseudofulvimonas</taxon>
    </lineage>
</organism>
<feature type="transmembrane region" description="Helical" evidence="1">
    <location>
        <begin position="6"/>
        <end position="38"/>
    </location>
</feature>
<protein>
    <submittedName>
        <fullName evidence="2">Uncharacterized protein</fullName>
    </submittedName>
</protein>
<keyword evidence="1" id="KW-0812">Transmembrane</keyword>
<proteinExistence type="predicted"/>
<evidence type="ECO:0000256" key="1">
    <source>
        <dbReference type="SAM" id="Phobius"/>
    </source>
</evidence>
<evidence type="ECO:0000313" key="3">
    <source>
        <dbReference type="Proteomes" id="UP000294599"/>
    </source>
</evidence>
<gene>
    <name evidence="2" type="ORF">EDC25_11720</name>
</gene>
<feature type="transmembrane region" description="Helical" evidence="1">
    <location>
        <begin position="71"/>
        <end position="97"/>
    </location>
</feature>
<evidence type="ECO:0000313" key="2">
    <source>
        <dbReference type="EMBL" id="TCS96009.1"/>
    </source>
</evidence>
<comment type="caution">
    <text evidence="2">The sequence shown here is derived from an EMBL/GenBank/DDBJ whole genome shotgun (WGS) entry which is preliminary data.</text>
</comment>
<feature type="transmembrane region" description="Helical" evidence="1">
    <location>
        <begin position="45"/>
        <end position="65"/>
    </location>
</feature>
<sequence length="111" mass="11048">MRDVAIVIGLILGGIVLSALAWPLLVLAGIGVGVAGLFGGRTAALVPAAFVAGALGVVGLLFRVVGAVAGAVLSVVVGIVSSLLPLLLILFGGWWLLRGSRRGRRPTASVA</sequence>
<keyword evidence="1" id="KW-0472">Membrane</keyword>
<keyword evidence="1" id="KW-1133">Transmembrane helix</keyword>
<name>A0A4R3L8L7_9GAMM</name>
<dbReference type="RefSeq" id="WP_132577505.1">
    <property type="nucleotide sequence ID" value="NZ_JBHLWF010000008.1"/>
</dbReference>
<keyword evidence="3" id="KW-1185">Reference proteome</keyword>